<evidence type="ECO:0000313" key="1">
    <source>
        <dbReference type="EMBL" id="KAJ9050645.1"/>
    </source>
</evidence>
<reference evidence="1" key="1">
    <citation type="submission" date="2022-04" db="EMBL/GenBank/DDBJ databases">
        <title>Genome of the entomopathogenic fungus Entomophthora muscae.</title>
        <authorList>
            <person name="Elya C."/>
            <person name="Lovett B.R."/>
            <person name="Lee E."/>
            <person name="Macias A.M."/>
            <person name="Hajek A.E."/>
            <person name="De Bivort B.L."/>
            <person name="Kasson M.T."/>
            <person name="De Fine Licht H.H."/>
            <person name="Stajich J.E."/>
        </authorList>
    </citation>
    <scope>NUCLEOTIDE SEQUENCE</scope>
    <source>
        <strain evidence="1">Berkeley</strain>
    </source>
</reference>
<accession>A0ACC2RKR3</accession>
<protein>
    <submittedName>
        <fullName evidence="1">Uncharacterized protein</fullName>
    </submittedName>
</protein>
<evidence type="ECO:0000313" key="2">
    <source>
        <dbReference type="Proteomes" id="UP001165960"/>
    </source>
</evidence>
<dbReference type="EMBL" id="QTSX02007145">
    <property type="protein sequence ID" value="KAJ9050645.1"/>
    <property type="molecule type" value="Genomic_DNA"/>
</dbReference>
<proteinExistence type="predicted"/>
<sequence length="730" mass="82991">MTVPLPPAEFRSNETIVNAIKSHIGTSEFTSGCFITPQLQYIYDAKRLEIWYNGSCIAQILPQYICDEELDFGAISHLALLDAIMLVIVVKSNDSWGLGLLDIFSLKIYKVTKRTDTKFCCLAVPILPPSQGLSNPSDLALERSLPILIGVNDGTVLLFKVVTNNQMPAGINIYEAGEIKTQLALPITHASVLLTPQQEQAFLACGFLNGLVHVYSYNNSVAPLNSEHQLLIRLRSPFKKTFIPDSDESIFSHLKFLSLVDFSADDDLCLYLAMSASINKDQTQESASMFIARIEPASREHTYLEIENPAKGDFKLVSCICSGPERALLAGVLDAETSEIQIIRCELGKQMISGCLSFINFASASKGLMDFYFDVSFRRLHFLYSDRHSELEVQAPTPRACSFSKAALLRLNYKDWFFTDIRRTPYTQQELNRLSLLRQKLGGKLYVDFLLESCRLSKGYSYPIQSIGQMESLVSACQGGDFLVEKSCLLYYLARDCIHESGRLTAFTKLIHIPLRMRIRVDGYWNFDHISSSKGVQFIIPQNCFGEGVQVQNLLEPDNFSSTIWQSWNRSRTMPLSTEMVFQALLRIDIFLAHLFRKLFIQDEKSLQSSLNDLCEFSLTDRKRSRVLLNIEFNSEDEKYLLSFFLDNQKPASKHFYLVWLSLRNRFIDVMEFYNRSQNILNHSYNVSRLTELKILLQLIERYTSLPRPISPKALTASETLPLQQSPTTL</sequence>
<comment type="caution">
    <text evidence="1">The sequence shown here is derived from an EMBL/GenBank/DDBJ whole genome shotgun (WGS) entry which is preliminary data.</text>
</comment>
<gene>
    <name evidence="1" type="ORF">DSO57_1012614</name>
</gene>
<organism evidence="1 2">
    <name type="scientific">Entomophthora muscae</name>
    <dbReference type="NCBI Taxonomy" id="34485"/>
    <lineage>
        <taxon>Eukaryota</taxon>
        <taxon>Fungi</taxon>
        <taxon>Fungi incertae sedis</taxon>
        <taxon>Zoopagomycota</taxon>
        <taxon>Entomophthoromycotina</taxon>
        <taxon>Entomophthoromycetes</taxon>
        <taxon>Entomophthorales</taxon>
        <taxon>Entomophthoraceae</taxon>
        <taxon>Entomophthora</taxon>
    </lineage>
</organism>
<name>A0ACC2RKR3_9FUNG</name>
<dbReference type="Proteomes" id="UP001165960">
    <property type="component" value="Unassembled WGS sequence"/>
</dbReference>
<keyword evidence="2" id="KW-1185">Reference proteome</keyword>